<gene>
    <name evidence="1" type="ORF">PFISCL1PPCAC_2612</name>
</gene>
<comment type="caution">
    <text evidence="1">The sequence shown here is derived from an EMBL/GenBank/DDBJ whole genome shotgun (WGS) entry which is preliminary data.</text>
</comment>
<proteinExistence type="predicted"/>
<name>A0AAV5UVK8_9BILA</name>
<dbReference type="AlphaFoldDB" id="A0AAV5UVK8"/>
<organism evidence="1 2">
    <name type="scientific">Pristionchus fissidentatus</name>
    <dbReference type="NCBI Taxonomy" id="1538716"/>
    <lineage>
        <taxon>Eukaryota</taxon>
        <taxon>Metazoa</taxon>
        <taxon>Ecdysozoa</taxon>
        <taxon>Nematoda</taxon>
        <taxon>Chromadorea</taxon>
        <taxon>Rhabditida</taxon>
        <taxon>Rhabditina</taxon>
        <taxon>Diplogasteromorpha</taxon>
        <taxon>Diplogasteroidea</taxon>
        <taxon>Neodiplogasteridae</taxon>
        <taxon>Pristionchus</taxon>
    </lineage>
</organism>
<dbReference type="EMBL" id="BTSY01000001">
    <property type="protein sequence ID" value="GMT11315.1"/>
    <property type="molecule type" value="Genomic_DNA"/>
</dbReference>
<sequence>IQVTIDNYFLEKCMEIFKDDHVPKNSLEMMDIDFDQSFNKQSAEKLAQFLITLKLRKLQISYSNKLPDHIFDSAFLAQFSSSSNHTNYCFQYGPQVSKPQSFWSPDREFLHVLCRFKNFKLHRLILDATFLIELCLVTI</sequence>
<keyword evidence="2" id="KW-1185">Reference proteome</keyword>
<evidence type="ECO:0000313" key="2">
    <source>
        <dbReference type="Proteomes" id="UP001432322"/>
    </source>
</evidence>
<protein>
    <submittedName>
        <fullName evidence="1">Uncharacterized protein</fullName>
    </submittedName>
</protein>
<accession>A0AAV5UVK8</accession>
<dbReference type="Proteomes" id="UP001432322">
    <property type="component" value="Unassembled WGS sequence"/>
</dbReference>
<reference evidence="1" key="1">
    <citation type="submission" date="2023-10" db="EMBL/GenBank/DDBJ databases">
        <title>Genome assembly of Pristionchus species.</title>
        <authorList>
            <person name="Yoshida K."/>
            <person name="Sommer R.J."/>
        </authorList>
    </citation>
    <scope>NUCLEOTIDE SEQUENCE</scope>
    <source>
        <strain evidence="1">RS5133</strain>
    </source>
</reference>
<feature type="non-terminal residue" evidence="1">
    <location>
        <position position="139"/>
    </location>
</feature>
<evidence type="ECO:0000313" key="1">
    <source>
        <dbReference type="EMBL" id="GMT11315.1"/>
    </source>
</evidence>
<feature type="non-terminal residue" evidence="1">
    <location>
        <position position="1"/>
    </location>
</feature>